<dbReference type="InterPro" id="IPR002035">
    <property type="entry name" value="VWF_A"/>
</dbReference>
<proteinExistence type="predicted"/>
<dbReference type="SUPFAM" id="SSF53300">
    <property type="entry name" value="vWA-like"/>
    <property type="match status" value="1"/>
</dbReference>
<dbReference type="PANTHER" id="PTHR36846:SF1">
    <property type="entry name" value="PROTEIN VIAA"/>
    <property type="match status" value="1"/>
</dbReference>
<dbReference type="Gene3D" id="3.40.50.410">
    <property type="entry name" value="von Willebrand factor, type A domain"/>
    <property type="match status" value="1"/>
</dbReference>
<sequence>MAKTDIQEQLEQEYQRFIEFGGLLDRQMRRYLVHYLQNLIAPGRHTIPELNDQYYLYFQRALDSLFSIPGLLGLAQGNEKITRQLVVDILRWLRKSFEKARLQNPYEDELQRLEGWAITPLHVFARRWPGLPAYLQTVYPREEIDSQFYQDRFRKFIGDRSYEEMGGEAKAHTERLLHDLLAQWDARLHAKILEFQLSKLDEEQEAFTALVEKKVEEYEKLHELVAPFSDYLGWDMSRDLWEETSFDVLEHYNDLLEDEASLKQLADLLGSMREAEIEIEEETFERTIIRQEWKVDETARAEIVGVHESDDLNNLLSAEASLLGDEDTELLFLKKYADKNLMTFRYEDRRLVKSEDQLTEVHQRVRQKEKGPFIICVDTSESMNGRPEQIAKVLCMGILKMAIQENRRAYLINFSRGIQTLDLFNIADSIDEIAAFLRMSFYGGTDVSLALYETIRQLRTNDYEDADVLMISDFIMYKIDDDVLRDIRYFQQNKGTQFHSLTLSNEANPEVLEFFDTNWVYNPKEKGVIRELTAGLKVLRGA</sequence>
<dbReference type="SMART" id="SM00327">
    <property type="entry name" value="VWA"/>
    <property type="match status" value="1"/>
</dbReference>
<dbReference type="PANTHER" id="PTHR36846">
    <property type="entry name" value="PROTEIN VIAA"/>
    <property type="match status" value="1"/>
</dbReference>
<keyword evidence="3" id="KW-1185">Reference proteome</keyword>
<dbReference type="Proteomes" id="UP000321580">
    <property type="component" value="Unassembled WGS sequence"/>
</dbReference>
<dbReference type="RefSeq" id="WP_147168712.1">
    <property type="nucleotide sequence ID" value="NZ_VOOR01000042.1"/>
</dbReference>
<dbReference type="OrthoDB" id="387240at2"/>
<evidence type="ECO:0000313" key="2">
    <source>
        <dbReference type="EMBL" id="TXB61891.1"/>
    </source>
</evidence>
<gene>
    <name evidence="2" type="ORF">FRY97_16715</name>
</gene>
<reference evidence="2 3" key="1">
    <citation type="submission" date="2019-08" db="EMBL/GenBank/DDBJ databases">
        <title>Genome of Phaeodactylibacter luteus.</title>
        <authorList>
            <person name="Bowman J.P."/>
        </authorList>
    </citation>
    <scope>NUCLEOTIDE SEQUENCE [LARGE SCALE GENOMIC DNA]</scope>
    <source>
        <strain evidence="2 3">KCTC 42180</strain>
    </source>
</reference>
<name>A0A5C6RHS5_9BACT</name>
<dbReference type="AlphaFoldDB" id="A0A5C6RHS5"/>
<evidence type="ECO:0000259" key="1">
    <source>
        <dbReference type="SMART" id="SM00327"/>
    </source>
</evidence>
<dbReference type="InterPro" id="IPR036465">
    <property type="entry name" value="vWFA_dom_sf"/>
</dbReference>
<evidence type="ECO:0000313" key="3">
    <source>
        <dbReference type="Proteomes" id="UP000321580"/>
    </source>
</evidence>
<organism evidence="2 3">
    <name type="scientific">Phaeodactylibacter luteus</name>
    <dbReference type="NCBI Taxonomy" id="1564516"/>
    <lineage>
        <taxon>Bacteria</taxon>
        <taxon>Pseudomonadati</taxon>
        <taxon>Bacteroidota</taxon>
        <taxon>Saprospiria</taxon>
        <taxon>Saprospirales</taxon>
        <taxon>Haliscomenobacteraceae</taxon>
        <taxon>Phaeodactylibacter</taxon>
    </lineage>
</organism>
<accession>A0A5C6RHS5</accession>
<dbReference type="Pfam" id="PF05762">
    <property type="entry name" value="VWA_CoxE"/>
    <property type="match status" value="1"/>
</dbReference>
<feature type="domain" description="VWFA" evidence="1">
    <location>
        <begin position="370"/>
        <end position="534"/>
    </location>
</feature>
<dbReference type="EMBL" id="VOOR01000042">
    <property type="protein sequence ID" value="TXB61891.1"/>
    <property type="molecule type" value="Genomic_DNA"/>
</dbReference>
<protein>
    <recommendedName>
        <fullName evidence="1">VWFA domain-containing protein</fullName>
    </recommendedName>
</protein>
<dbReference type="InterPro" id="IPR008912">
    <property type="entry name" value="Uncharacterised_CoxE"/>
</dbReference>
<dbReference type="GO" id="GO:0005829">
    <property type="term" value="C:cytosol"/>
    <property type="evidence" value="ECO:0007669"/>
    <property type="project" value="TreeGrafter"/>
</dbReference>
<comment type="caution">
    <text evidence="2">The sequence shown here is derived from an EMBL/GenBank/DDBJ whole genome shotgun (WGS) entry which is preliminary data.</text>
</comment>